<evidence type="ECO:0000256" key="1">
    <source>
        <dbReference type="ARBA" id="ARBA00009589"/>
    </source>
</evidence>
<comment type="similarity">
    <text evidence="1">Belongs to the 5'(3')-deoxyribonucleotidase family.</text>
</comment>
<dbReference type="InterPro" id="IPR016695">
    <property type="entry name" value="Pur_nucleotidase"/>
</dbReference>
<sequence length="466" mass="54536">MKQNVFVNRILNMKKIKYIGLDMDHTLIRYDTPKFETLVYSLVIDRLIENNNYPEAIRQFQFNFNDAIRGLVIDSKNGNLLKLSRYAAIRQSYHGTRRIGFAEQQTFYRSIYVDLGDPNYMVIDTSFSIAFAVLYGQLIDFKDEYPDLLPGYHEIALDVLKYVDVVHADGSLKKIISANLDEYVLRDKKVVDGLKWYVQHGKKLFILTNSDYSYSRLMLDYAINPFLDKSEQWDSLFEFVITLANKPRFFYDNLKFLRINPSDGTMTNFHGPIAPGVYQGGCAKKFTYDLNISGDEILYIGDHIYGDILRLKKDCNWRTALVVEELGEEIASQIKARQTELKIVEAMDIKKHLEQQHVDLCTKRIDEHTGQYDEAIHDLHDKLTAIDTDITRLLQEEHQFYNPRWDRVFRAGAEESYFAYQVNRYACIYMEKLSDLLEHSPLTYFRANRRLLAHDRALYSEDNQVS</sequence>
<dbReference type="Pfam" id="PF05761">
    <property type="entry name" value="5_nucleotid"/>
    <property type="match status" value="1"/>
</dbReference>
<dbReference type="OrthoDB" id="5631558at2"/>
<dbReference type="PIRSF" id="PIRSF017434">
    <property type="entry name" value="Purine_5'-nucleotidase"/>
    <property type="match status" value="1"/>
</dbReference>
<dbReference type="GO" id="GO:0046872">
    <property type="term" value="F:metal ion binding"/>
    <property type="evidence" value="ECO:0007669"/>
    <property type="project" value="UniProtKB-KW"/>
</dbReference>
<keyword evidence="2" id="KW-0479">Metal-binding</keyword>
<dbReference type="Proteomes" id="UP000054877">
    <property type="component" value="Unassembled WGS sequence"/>
</dbReference>
<organism evidence="5 6">
    <name type="scientific">Legionella spiritensis</name>
    <dbReference type="NCBI Taxonomy" id="452"/>
    <lineage>
        <taxon>Bacteria</taxon>
        <taxon>Pseudomonadati</taxon>
        <taxon>Pseudomonadota</taxon>
        <taxon>Gammaproteobacteria</taxon>
        <taxon>Legionellales</taxon>
        <taxon>Legionellaceae</taxon>
        <taxon>Legionella</taxon>
    </lineage>
</organism>
<dbReference type="InterPro" id="IPR008380">
    <property type="entry name" value="HAD-SF_hydro_IG_5-nucl"/>
</dbReference>
<dbReference type="InterPro" id="IPR036412">
    <property type="entry name" value="HAD-like_sf"/>
</dbReference>
<dbReference type="STRING" id="452.Lspi_0603"/>
<comment type="caution">
    <text evidence="5">The sequence shown here is derived from an EMBL/GenBank/DDBJ whole genome shotgun (WGS) entry which is preliminary data.</text>
</comment>
<reference evidence="5 6" key="1">
    <citation type="submission" date="2015-11" db="EMBL/GenBank/DDBJ databases">
        <title>Genomic analysis of 38 Legionella species identifies large and diverse effector repertoires.</title>
        <authorList>
            <person name="Burstein D."/>
            <person name="Amaro F."/>
            <person name="Zusman T."/>
            <person name="Lifshitz Z."/>
            <person name="Cohen O."/>
            <person name="Gilbert J.A."/>
            <person name="Pupko T."/>
            <person name="Shuman H.A."/>
            <person name="Segal G."/>
        </authorList>
    </citation>
    <scope>NUCLEOTIDE SEQUENCE [LARGE SCALE GENOMIC DNA]</scope>
    <source>
        <strain evidence="5 6">Mt.St.Helens-9</strain>
    </source>
</reference>
<dbReference type="PANTHER" id="PTHR12103">
    <property type="entry name" value="5'-NUCLEOTIDASE DOMAIN-CONTAINING"/>
    <property type="match status" value="1"/>
</dbReference>
<dbReference type="NCBIfam" id="TIGR02244">
    <property type="entry name" value="HAD-IG-Ncltidse"/>
    <property type="match status" value="1"/>
</dbReference>
<evidence type="ECO:0000256" key="3">
    <source>
        <dbReference type="ARBA" id="ARBA00022801"/>
    </source>
</evidence>
<dbReference type="PANTHER" id="PTHR12103:SF15">
    <property type="entry name" value="CYTOSOLIC PURINE 5'-NUCLEOTIDASE"/>
    <property type="match status" value="1"/>
</dbReference>
<dbReference type="GO" id="GO:0008253">
    <property type="term" value="F:5'-nucleotidase activity"/>
    <property type="evidence" value="ECO:0007669"/>
    <property type="project" value="TreeGrafter"/>
</dbReference>
<dbReference type="RefSeq" id="WP_058482548.1">
    <property type="nucleotide sequence ID" value="NZ_CAAAII010000009.1"/>
</dbReference>
<dbReference type="SUPFAM" id="SSF56784">
    <property type="entry name" value="HAD-like"/>
    <property type="match status" value="1"/>
</dbReference>
<keyword evidence="4" id="KW-0460">Magnesium</keyword>
<dbReference type="InterPro" id="IPR023214">
    <property type="entry name" value="HAD_sf"/>
</dbReference>
<gene>
    <name evidence="5" type="ORF">Lspi_0603</name>
</gene>
<evidence type="ECO:0000256" key="4">
    <source>
        <dbReference type="ARBA" id="ARBA00022842"/>
    </source>
</evidence>
<proteinExistence type="inferred from homology"/>
<dbReference type="PATRIC" id="fig|452.5.peg.661"/>
<protein>
    <submittedName>
        <fullName evidence="5">Cytosolic IMP-GMP specific 5'-nucleotidase</fullName>
    </submittedName>
</protein>
<dbReference type="AlphaFoldDB" id="A0A0W0Z8Z1"/>
<evidence type="ECO:0000256" key="2">
    <source>
        <dbReference type="ARBA" id="ARBA00022723"/>
    </source>
</evidence>
<evidence type="ECO:0000313" key="5">
    <source>
        <dbReference type="EMBL" id="KTD65529.1"/>
    </source>
</evidence>
<keyword evidence="3" id="KW-0378">Hydrolase</keyword>
<dbReference type="EMBL" id="LNYX01000006">
    <property type="protein sequence ID" value="KTD65529.1"/>
    <property type="molecule type" value="Genomic_DNA"/>
</dbReference>
<dbReference type="Gene3D" id="3.40.50.1000">
    <property type="entry name" value="HAD superfamily/HAD-like"/>
    <property type="match status" value="1"/>
</dbReference>
<accession>A0A0W0Z8Z1</accession>
<evidence type="ECO:0000313" key="6">
    <source>
        <dbReference type="Proteomes" id="UP000054877"/>
    </source>
</evidence>
<keyword evidence="6" id="KW-1185">Reference proteome</keyword>
<name>A0A0W0Z8Z1_LEGSP</name>